<keyword evidence="2" id="KW-1185">Reference proteome</keyword>
<reference evidence="1" key="1">
    <citation type="submission" date="2023-04" db="EMBL/GenBank/DDBJ databases">
        <title>A chromosome-level genome assembly of the parasitoid wasp Eretmocerus hayati.</title>
        <authorList>
            <person name="Zhong Y."/>
            <person name="Liu S."/>
            <person name="Liu Y."/>
        </authorList>
    </citation>
    <scope>NUCLEOTIDE SEQUENCE</scope>
    <source>
        <strain evidence="1">ZJU_SS_LIU_2023</strain>
    </source>
</reference>
<sequence length="222" mass="25042">MREVLGQRREPVPSISAHDAIFVSRDFSPVAAPPCPIMSRPFKNSVPDKFREDLEMSIVKDFSARCKGIVQEAVKWAPHATRSHLQDYIRRFQSSKPGTHSDFEVVNDFVSEFLNLTTAGSYVRSPYISSLDKKNRKKTTGACLFSTITTRSWYAGEVAGMLKLVRANNSLLDEYPSQDEALEMVTQRLLIELANACRDQDYTEYSSTIWRSTALLVNVPGI</sequence>
<evidence type="ECO:0000313" key="1">
    <source>
        <dbReference type="EMBL" id="KAJ8666201.1"/>
    </source>
</evidence>
<accession>A0ACC2N545</accession>
<dbReference type="Proteomes" id="UP001239111">
    <property type="component" value="Chromosome 4"/>
</dbReference>
<dbReference type="EMBL" id="CM056744">
    <property type="protein sequence ID" value="KAJ8666201.1"/>
    <property type="molecule type" value="Genomic_DNA"/>
</dbReference>
<proteinExistence type="predicted"/>
<name>A0ACC2N545_9HYME</name>
<comment type="caution">
    <text evidence="1">The sequence shown here is derived from an EMBL/GenBank/DDBJ whole genome shotgun (WGS) entry which is preliminary data.</text>
</comment>
<protein>
    <submittedName>
        <fullName evidence="1">Uncharacterized protein</fullName>
    </submittedName>
</protein>
<gene>
    <name evidence="1" type="ORF">QAD02_007863</name>
</gene>
<organism evidence="1 2">
    <name type="scientific">Eretmocerus hayati</name>
    <dbReference type="NCBI Taxonomy" id="131215"/>
    <lineage>
        <taxon>Eukaryota</taxon>
        <taxon>Metazoa</taxon>
        <taxon>Ecdysozoa</taxon>
        <taxon>Arthropoda</taxon>
        <taxon>Hexapoda</taxon>
        <taxon>Insecta</taxon>
        <taxon>Pterygota</taxon>
        <taxon>Neoptera</taxon>
        <taxon>Endopterygota</taxon>
        <taxon>Hymenoptera</taxon>
        <taxon>Apocrita</taxon>
        <taxon>Proctotrupomorpha</taxon>
        <taxon>Chalcidoidea</taxon>
        <taxon>Aphelinidae</taxon>
        <taxon>Aphelininae</taxon>
        <taxon>Eretmocerus</taxon>
    </lineage>
</organism>
<evidence type="ECO:0000313" key="2">
    <source>
        <dbReference type="Proteomes" id="UP001239111"/>
    </source>
</evidence>